<name>A0A8C6AXT5_MONMO</name>
<dbReference type="Ensembl" id="ENSMMNT00015008816.1">
    <property type="protein sequence ID" value="ENSMMNP00015008070.1"/>
    <property type="gene ID" value="ENSMMNG00015006004.1"/>
</dbReference>
<evidence type="ECO:0000313" key="1">
    <source>
        <dbReference type="Ensembl" id="ENSMMNP00015008070.1"/>
    </source>
</evidence>
<keyword evidence="2" id="KW-1185">Reference proteome</keyword>
<reference evidence="1" key="1">
    <citation type="submission" date="2025-08" db="UniProtKB">
        <authorList>
            <consortium name="Ensembl"/>
        </authorList>
    </citation>
    <scope>IDENTIFICATION</scope>
</reference>
<reference evidence="1" key="2">
    <citation type="submission" date="2025-09" db="UniProtKB">
        <authorList>
            <consortium name="Ensembl"/>
        </authorList>
    </citation>
    <scope>IDENTIFICATION</scope>
</reference>
<protein>
    <submittedName>
        <fullName evidence="1">Uncharacterized protein</fullName>
    </submittedName>
</protein>
<evidence type="ECO:0000313" key="2">
    <source>
        <dbReference type="Proteomes" id="UP000694561"/>
    </source>
</evidence>
<proteinExistence type="predicted"/>
<sequence length="43" mass="4905">PRAGSMRTWCLCQICTCGFPFPPNHIPVPSPIQTAFLWDLTDW</sequence>
<dbReference type="AlphaFoldDB" id="A0A8C6AXT5"/>
<organism evidence="1 2">
    <name type="scientific">Monodon monoceros</name>
    <name type="common">Narwhal</name>
    <name type="synonym">Ceratodon monodon</name>
    <dbReference type="NCBI Taxonomy" id="40151"/>
    <lineage>
        <taxon>Eukaryota</taxon>
        <taxon>Metazoa</taxon>
        <taxon>Chordata</taxon>
        <taxon>Craniata</taxon>
        <taxon>Vertebrata</taxon>
        <taxon>Euteleostomi</taxon>
        <taxon>Mammalia</taxon>
        <taxon>Eutheria</taxon>
        <taxon>Laurasiatheria</taxon>
        <taxon>Artiodactyla</taxon>
        <taxon>Whippomorpha</taxon>
        <taxon>Cetacea</taxon>
        <taxon>Odontoceti</taxon>
        <taxon>Monodontidae</taxon>
        <taxon>Monodon</taxon>
    </lineage>
</organism>
<dbReference type="GeneTree" id="ENSGT01010000228749"/>
<accession>A0A8C6AXT5</accession>
<dbReference type="Proteomes" id="UP000694561">
    <property type="component" value="Unplaced"/>
</dbReference>